<organism evidence="1 2">
    <name type="scientific">Thermoanaerobacter wiegelii Rt8.B1</name>
    <dbReference type="NCBI Taxonomy" id="697303"/>
    <lineage>
        <taxon>Bacteria</taxon>
        <taxon>Bacillati</taxon>
        <taxon>Bacillota</taxon>
        <taxon>Clostridia</taxon>
        <taxon>Thermoanaerobacterales</taxon>
        <taxon>Thermoanaerobacteraceae</taxon>
        <taxon>Thermoanaerobacter</taxon>
    </lineage>
</organism>
<dbReference type="Pfam" id="PF20074">
    <property type="entry name" value="DUF6470"/>
    <property type="match status" value="1"/>
</dbReference>
<dbReference type="EMBL" id="CP002991">
    <property type="protein sequence ID" value="AEM78024.1"/>
    <property type="molecule type" value="Genomic_DNA"/>
</dbReference>
<sequence length="188" mass="21457">MIIMNIVIHQTFGRIGIDTTPAQISIESQKADLEIKQIPAKIQIDQKLPQVHIDQYQCFYEAGLKNIFDLVHDEAQWSKQIALDAIGKIAEDGRFLASIENHQNAIAELAKKAMEHEVTFTIDLMPKSRPKIWFEGYLNINWQLGGVEIKATPHKPQVSVAPAHVNIYMRQYPSIKIQYVGNNVDRRI</sequence>
<accession>G2MQX5</accession>
<evidence type="ECO:0000313" key="1">
    <source>
        <dbReference type="EMBL" id="AEM78024.1"/>
    </source>
</evidence>
<name>G2MQX5_9THEO</name>
<keyword evidence="2" id="KW-1185">Reference proteome</keyword>
<gene>
    <name evidence="1" type="ORF">Thewi_0565</name>
</gene>
<protein>
    <submittedName>
        <fullName evidence="1">Uncharacterized protein</fullName>
    </submittedName>
</protein>
<dbReference type="HOGENOM" id="CLU_117584_1_0_9"/>
<reference evidence="1 2" key="1">
    <citation type="submission" date="2011-08" db="EMBL/GenBank/DDBJ databases">
        <title>Complete sequence of Thermoanaerobacter wiegelii Rt8.B1.</title>
        <authorList>
            <consortium name="US DOE Joint Genome Institute"/>
            <person name="Lucas S."/>
            <person name="Han J."/>
            <person name="Lapidus A."/>
            <person name="Cheng J.-F."/>
            <person name="Goodwin L."/>
            <person name="Pitluck S."/>
            <person name="Peters L."/>
            <person name="Mikhailova N."/>
            <person name="Zeytun A."/>
            <person name="Daligault H."/>
            <person name="Detter J.C."/>
            <person name="Han C."/>
            <person name="Tapia R."/>
            <person name="Land M."/>
            <person name="Hauser L."/>
            <person name="Kyrpides N."/>
            <person name="Ivanova N."/>
            <person name="Pagani I."/>
            <person name="Hemme C."/>
            <person name="Woyke T."/>
        </authorList>
    </citation>
    <scope>NUCLEOTIDE SEQUENCE [LARGE SCALE GENOMIC DNA]</scope>
    <source>
        <strain evidence="1 2">Rt8.B1</strain>
    </source>
</reference>
<dbReference type="AlphaFoldDB" id="G2MQX5"/>
<dbReference type="eggNOG" id="ENOG5032TRS">
    <property type="taxonomic scope" value="Bacteria"/>
</dbReference>
<dbReference type="STRING" id="697303.Thewi_0565"/>
<proteinExistence type="predicted"/>
<dbReference type="InterPro" id="IPR045527">
    <property type="entry name" value="DUF6470"/>
</dbReference>
<dbReference type="KEGG" id="twi:Thewi_0565"/>
<dbReference type="Proteomes" id="UP000008276">
    <property type="component" value="Chromosome"/>
</dbReference>
<evidence type="ECO:0000313" key="2">
    <source>
        <dbReference type="Proteomes" id="UP000008276"/>
    </source>
</evidence>